<comment type="caution">
    <text evidence="1">The sequence shown here is derived from an EMBL/GenBank/DDBJ whole genome shotgun (WGS) entry which is preliminary data.</text>
</comment>
<keyword evidence="2" id="KW-1185">Reference proteome</keyword>
<dbReference type="AlphaFoldDB" id="A0A7K1UPQ4"/>
<organism evidence="1 2">
    <name type="scientific">Nocardia terrae</name>
    <dbReference type="NCBI Taxonomy" id="2675851"/>
    <lineage>
        <taxon>Bacteria</taxon>
        <taxon>Bacillati</taxon>
        <taxon>Actinomycetota</taxon>
        <taxon>Actinomycetes</taxon>
        <taxon>Mycobacteriales</taxon>
        <taxon>Nocardiaceae</taxon>
        <taxon>Nocardia</taxon>
    </lineage>
</organism>
<dbReference type="Proteomes" id="UP000466794">
    <property type="component" value="Unassembled WGS sequence"/>
</dbReference>
<dbReference type="EMBL" id="WRPP01000001">
    <property type="protein sequence ID" value="MVU76323.1"/>
    <property type="molecule type" value="Genomic_DNA"/>
</dbReference>
<evidence type="ECO:0000313" key="1">
    <source>
        <dbReference type="EMBL" id="MVU76323.1"/>
    </source>
</evidence>
<proteinExistence type="predicted"/>
<name>A0A7K1UPQ4_9NOCA</name>
<dbReference type="RefSeq" id="WP_157355035.1">
    <property type="nucleotide sequence ID" value="NZ_WRPP01000001.1"/>
</dbReference>
<sequence>MDTAERYRSFAEAEVRGYSPCYGRWGLGIAGDAELLGLIDTLPVNKRQPNLIFGAARYLGVRVLCPFEEFKDFLISNWAQVRDVAMTRRTQTNEVGRTAALLPVLSGYGSHPVALIEFGASAGLCLYPDRYSYRYNDEIDVDPRDGRSSVVLPCATSGNPPLPAELPNVVYRAGIDLNPLDVSDSDDMRWLESLVWPEQRNRLERLRNAAAIARKDPPHLVQGDLMTGLAELVRAAPADIPVIVFGSAVLVYLPRADRLAFPAMMREIGCEWVTNEAPGVIEFARRTLPPGPSDVHMVVSSDGVPVAYARPHGQTLDWFGADGESEKQRDKR</sequence>
<gene>
    <name evidence="1" type="ORF">GPX89_03585</name>
</gene>
<dbReference type="Pfam" id="PF10094">
    <property type="entry name" value="DUF2332"/>
    <property type="match status" value="1"/>
</dbReference>
<protein>
    <submittedName>
        <fullName evidence="1">DUF2332 family protein</fullName>
    </submittedName>
</protein>
<accession>A0A7K1UPQ4</accession>
<dbReference type="InterPro" id="IPR011200">
    <property type="entry name" value="UCP012608"/>
</dbReference>
<reference evidence="1 2" key="1">
    <citation type="submission" date="2019-12" db="EMBL/GenBank/DDBJ databases">
        <title>Nocardia sp. nov. ET3-3 isolated from soil.</title>
        <authorList>
            <person name="Kanchanasin P."/>
            <person name="Tanasupawat S."/>
            <person name="Yuki M."/>
            <person name="Kudo T."/>
        </authorList>
    </citation>
    <scope>NUCLEOTIDE SEQUENCE [LARGE SCALE GENOMIC DNA]</scope>
    <source>
        <strain evidence="1 2">ET3-3</strain>
    </source>
</reference>
<evidence type="ECO:0000313" key="2">
    <source>
        <dbReference type="Proteomes" id="UP000466794"/>
    </source>
</evidence>